<feature type="signal peptide" evidence="1">
    <location>
        <begin position="1"/>
        <end position="19"/>
    </location>
</feature>
<feature type="chain" id="PRO_5035206635" evidence="1">
    <location>
        <begin position="20"/>
        <end position="475"/>
    </location>
</feature>
<dbReference type="RefSeq" id="WP_188228329.1">
    <property type="nucleotide sequence ID" value="NZ_JACVXB010000001.1"/>
</dbReference>
<name>A0A8J6PX74_9FLAO</name>
<accession>A0A8J6PX74</accession>
<reference evidence="3 4" key="1">
    <citation type="submission" date="2020-09" db="EMBL/GenBank/DDBJ databases">
        <title>TT11 complete genome.</title>
        <authorList>
            <person name="Wu Z."/>
        </authorList>
    </citation>
    <scope>NUCLEOTIDE SEQUENCE [LARGE SCALE GENOMIC DNA]</scope>
    <source>
        <strain evidence="3 4">TT11</strain>
    </source>
</reference>
<dbReference type="InterPro" id="IPR051172">
    <property type="entry name" value="Chlamydia_OmcB"/>
</dbReference>
<evidence type="ECO:0000313" key="3">
    <source>
        <dbReference type="EMBL" id="MBD0830512.1"/>
    </source>
</evidence>
<dbReference type="InterPro" id="IPR026341">
    <property type="entry name" value="T9SS_type_B"/>
</dbReference>
<keyword evidence="4" id="KW-1185">Reference proteome</keyword>
<dbReference type="AlphaFoldDB" id="A0A8J6PX74"/>
<dbReference type="Gene3D" id="2.60.40.1170">
    <property type="entry name" value="Mu homology domain, subdomain B"/>
    <property type="match status" value="1"/>
</dbReference>
<evidence type="ECO:0000259" key="2">
    <source>
        <dbReference type="Pfam" id="PF01345"/>
    </source>
</evidence>
<dbReference type="NCBIfam" id="TIGR01451">
    <property type="entry name" value="B_ant_repeat"/>
    <property type="match status" value="1"/>
</dbReference>
<dbReference type="Pfam" id="PF13585">
    <property type="entry name" value="CHU_C"/>
    <property type="match status" value="1"/>
</dbReference>
<dbReference type="PANTHER" id="PTHR34819">
    <property type="entry name" value="LARGE CYSTEINE-RICH PERIPLASMIC PROTEIN OMCB"/>
    <property type="match status" value="1"/>
</dbReference>
<evidence type="ECO:0000313" key="4">
    <source>
        <dbReference type="Proteomes" id="UP000600588"/>
    </source>
</evidence>
<sequence>MKKYLLLVLMSCMFSLSFAQSERTLEWSIGEPQITCGDVIKICYPLMVAISDENNSPMLGTSTMRFFYDDNLIKNLTISNLQNDYETSGLSTSNSVFGNIFGFSTHAGILTQFNIIDNVSVSPINLSNIPVHVLDFCFDVVDGASFPLCTPIVFDSNHIGAKKGISQDDGYLANDAGVVGSYYLNGDTTNAISADDEVIQFLWENNGTSFDGVVNDASDATGSVVASNCIENVCNTEICDGIDNDGDGLIDEDCDLDLAVSKDVNQASATVGDVLEFTISVTNNGPNLATNIVIEEQLPAGYIYISSNPSNGIFDNVAGTWEIGQIDVAATEVLTIQVEVIDETDYDNTASLIGVDQNDTDPSNDSETVEVNVTLPRPDCLTVYNEFTPNGDGVNDTFVITCVDQYPNNTLEVYNRWGNLVYSTSRYQNNWDGTSNGRAVINQSEKLPAGTYYYVFRYEDGGVMKEKVGWIYINR</sequence>
<protein>
    <submittedName>
        <fullName evidence="3">Gliding motility-associated C-terminal domain-containing protein</fullName>
    </submittedName>
</protein>
<dbReference type="InterPro" id="IPR001434">
    <property type="entry name" value="OmcB-like_DUF11"/>
</dbReference>
<feature type="domain" description="DUF11" evidence="2">
    <location>
        <begin position="257"/>
        <end position="371"/>
    </location>
</feature>
<dbReference type="InterPro" id="IPR047589">
    <property type="entry name" value="DUF11_rpt"/>
</dbReference>
<dbReference type="NCBIfam" id="TIGR04131">
    <property type="entry name" value="Bac_Flav_CTERM"/>
    <property type="match status" value="1"/>
</dbReference>
<proteinExistence type="predicted"/>
<keyword evidence="1" id="KW-0732">Signal</keyword>
<dbReference type="Proteomes" id="UP000600588">
    <property type="component" value="Unassembled WGS sequence"/>
</dbReference>
<gene>
    <name evidence="3" type="ORF">ICJ83_00030</name>
</gene>
<comment type="caution">
    <text evidence="3">The sequence shown here is derived from an EMBL/GenBank/DDBJ whole genome shotgun (WGS) entry which is preliminary data.</text>
</comment>
<evidence type="ECO:0000256" key="1">
    <source>
        <dbReference type="SAM" id="SignalP"/>
    </source>
</evidence>
<dbReference type="Pfam" id="PF01345">
    <property type="entry name" value="DUF11"/>
    <property type="match status" value="1"/>
</dbReference>
<dbReference type="EMBL" id="JACVXB010000001">
    <property type="protein sequence ID" value="MBD0830512.1"/>
    <property type="molecule type" value="Genomic_DNA"/>
</dbReference>
<organism evidence="3 4">
    <name type="scientific">Aestuariibaculum sediminum</name>
    <dbReference type="NCBI Taxonomy" id="2770637"/>
    <lineage>
        <taxon>Bacteria</taxon>
        <taxon>Pseudomonadati</taxon>
        <taxon>Bacteroidota</taxon>
        <taxon>Flavobacteriia</taxon>
        <taxon>Flavobacteriales</taxon>
        <taxon>Flavobacteriaceae</taxon>
    </lineage>
</organism>